<evidence type="ECO:0000256" key="5">
    <source>
        <dbReference type="SAM" id="MobiDB-lite"/>
    </source>
</evidence>
<dbReference type="PANTHER" id="PTHR14699:SF0">
    <property type="entry name" value="TETRATRICOPEPTIDE REPEAT PROTEIN 21 HOMOLOG"/>
    <property type="match status" value="1"/>
</dbReference>
<dbReference type="PROSITE" id="PS50005">
    <property type="entry name" value="TPR"/>
    <property type="match status" value="3"/>
</dbReference>
<dbReference type="InterPro" id="IPR056836">
    <property type="entry name" value="ARM_TT21_4th"/>
</dbReference>
<dbReference type="Pfam" id="PF25064">
    <property type="entry name" value="ARM_TT21_5th"/>
    <property type="match status" value="1"/>
</dbReference>
<dbReference type="Pfam" id="PF25063">
    <property type="entry name" value="ARM_TT21_C"/>
    <property type="match status" value="1"/>
</dbReference>
<dbReference type="InParanoid" id="D8LNX5"/>
<feature type="domain" description="Tetratricopeptide repeat protein 21A/21B fifth ARM repeats" evidence="9">
    <location>
        <begin position="949"/>
        <end position="1065"/>
    </location>
</feature>
<evidence type="ECO:0000259" key="7">
    <source>
        <dbReference type="Pfam" id="PF25062"/>
    </source>
</evidence>
<feature type="domain" description="Tetratricopeptide repeat protein 21A/21B second ARM" evidence="6">
    <location>
        <begin position="233"/>
        <end position="527"/>
    </location>
</feature>
<dbReference type="InterPro" id="IPR019734">
    <property type="entry name" value="TPR_rpt"/>
</dbReference>
<dbReference type="InterPro" id="IPR056834">
    <property type="entry name" value="ARM_TT21_C"/>
</dbReference>
<gene>
    <name evidence="11" type="ORF">Esi_0005_0267</name>
</gene>
<dbReference type="GO" id="GO:0005929">
    <property type="term" value="C:cilium"/>
    <property type="evidence" value="ECO:0007669"/>
    <property type="project" value="GOC"/>
</dbReference>
<feature type="domain" description="Tetratricopeptide repeat protein 21A/21B C-terminal ARM" evidence="8">
    <location>
        <begin position="1120"/>
        <end position="1313"/>
    </location>
</feature>
<keyword evidence="3 4" id="KW-0802">TPR repeat</keyword>
<dbReference type="SUPFAM" id="SSF48452">
    <property type="entry name" value="TPR-like"/>
    <property type="match status" value="5"/>
</dbReference>
<evidence type="ECO:0000256" key="3">
    <source>
        <dbReference type="ARBA" id="ARBA00022803"/>
    </source>
</evidence>
<dbReference type="InterPro" id="IPR040364">
    <property type="entry name" value="TTC21A/TTC21B"/>
</dbReference>
<evidence type="ECO:0000256" key="1">
    <source>
        <dbReference type="ARBA" id="ARBA00010935"/>
    </source>
</evidence>
<sequence>MEGLIPEAIRKMENLRSKHDVELGVAMALLYFHGKAKMVDREAVETLTATLTITEDMASDGGVLTAARFQWLKGDLEYARRLVTRVQGGDFSAQTPIQQQAFTLRGWIDASISQPRNKEEASLLKESISFFEGSGQMRDLDTIMGKARYFATRLDGVDTAADHLSHAIALEPRFWPALVEKARLLAAVGDWEQAEDAISRVLAMDDDNLPALMLHALQGLTQAGQGSREGVNRLRRLSESLSKREPRNTPLHVRVSRPFARVCGRDPVALQLTIGMLESVRNEDVDLLVELGYQLSLSGAFDSAVEAYQAGARANEGDVRAMTGVVYCQVQDGDLEDAAQQLEFLTVMQDSIGSSAEISLVRAMLKFRLDRRMDQHLRYLDECAELQESKGKNAGRPGAPSDPLERICLLNPDMMLEIAKEYLLHAGSEVGGGGLTGSKGRRNSTPGSSSAVGRSQRSTPVSKGLALLREVVGLVPGHLGARLLMARASYSTGQADLAQQTLQELLAMDPALEDAHLLAAQVHLAQGRCRAASNSLEQALSFSFRVGKNPVFLLVKASVQKEEGKLEEALETFEEALRLPSVRGSTLGGSAPATRGGTVGTALSSFTDGEKAAIFSGAVGVLAKLKRTAEATELVKEAMAMFRGTPDEVQIVVANSELAIERGDFEKALKILGDVPPESPAYVRVQSVKATIYLTLRRDKRAYAQCYRDMAQANPSAATYVLLGEAYMRIQMPEAAIESFEIALDTDPSDSSLAGQIGRALVSTHDYRRAVEYYRKALRGQPRSVPLRHDLARLCLKLGRYEDASGVLQQALIEDSSDVEDMKADVQTLLILAEVHEATGDDNQADSSLARASELQGTILARSRSGSPEVVREETALQSKIMREQARFSLEVRKDDQRAIERFSASLKEDEGNEESMVGLAKTHLRRNELDQCERLCETALRVSDGSGEAASMILGEVMFLKTDHAKAIQCYRSVLKQKPNNYQALQKLIGLLRRAGQLNEVPALLELAKAGDPRSSAHAGLRFCSGLYHRYTNDMHEAVRQLNRARQDGEWGAQALEHLIEIYISPNGDHLWEVVTSPQGGEGSAESLGIAKFFLSELQKISRGDSRSGAGATGGTNKAGIRLRYLESAVKMMARDKESVDAAMTGFMSMLEDDKENVPALLGMSLAFTLEDSPNKARNALKRIAKMPYTLESAEEFEQAYLHLAHLYVDRGKFDLAQDLCRRSLSYNKSCSQAWETMGLVMEKEQSYRDAAECYEKSWEFGNQAGAAGGFKLAFNYLKAKRFVEAIDVCNKVLAQYPDYPKIREEILSKAQTMLRP</sequence>
<evidence type="ECO:0000256" key="2">
    <source>
        <dbReference type="ARBA" id="ARBA00022737"/>
    </source>
</evidence>
<organism evidence="11 12">
    <name type="scientific">Ectocarpus siliculosus</name>
    <name type="common">Brown alga</name>
    <name type="synonym">Conferva siliculosa</name>
    <dbReference type="NCBI Taxonomy" id="2880"/>
    <lineage>
        <taxon>Eukaryota</taxon>
        <taxon>Sar</taxon>
        <taxon>Stramenopiles</taxon>
        <taxon>Ochrophyta</taxon>
        <taxon>PX clade</taxon>
        <taxon>Phaeophyceae</taxon>
        <taxon>Ectocarpales</taxon>
        <taxon>Ectocarpaceae</taxon>
        <taxon>Ectocarpus</taxon>
    </lineage>
</organism>
<dbReference type="PANTHER" id="PTHR14699">
    <property type="entry name" value="STI2 PROTEIN-RELATED"/>
    <property type="match status" value="1"/>
</dbReference>
<dbReference type="eggNOG" id="ENOG502QQAB">
    <property type="taxonomic scope" value="Eukaryota"/>
</dbReference>
<keyword evidence="12" id="KW-1185">Reference proteome</keyword>
<keyword evidence="11" id="KW-0966">Cell projection</keyword>
<dbReference type="Gene3D" id="1.25.40.10">
    <property type="entry name" value="Tetratricopeptide repeat domain"/>
    <property type="match status" value="5"/>
</dbReference>
<keyword evidence="11" id="KW-0282">Flagellum</keyword>
<dbReference type="Proteomes" id="UP000002630">
    <property type="component" value="Unassembled WGS sequence"/>
</dbReference>
<feature type="domain" description="Tetratricopeptide repeat protein 21A/21B N-terminal ARM repeat" evidence="7">
    <location>
        <begin position="1"/>
        <end position="194"/>
    </location>
</feature>
<feature type="compositionally biased region" description="Polar residues" evidence="5">
    <location>
        <begin position="443"/>
        <end position="458"/>
    </location>
</feature>
<dbReference type="FunFam" id="1.25.40.10:FF:000219">
    <property type="entry name" value="Tetratricopeptide repeat domain 21B"/>
    <property type="match status" value="1"/>
</dbReference>
<dbReference type="OrthoDB" id="10259630at2759"/>
<evidence type="ECO:0000313" key="12">
    <source>
        <dbReference type="Proteomes" id="UP000002630"/>
    </source>
</evidence>
<evidence type="ECO:0000259" key="9">
    <source>
        <dbReference type="Pfam" id="PF25064"/>
    </source>
</evidence>
<proteinExistence type="inferred from homology"/>
<evidence type="ECO:0000256" key="4">
    <source>
        <dbReference type="PROSITE-ProRule" id="PRU00339"/>
    </source>
</evidence>
<dbReference type="Pfam" id="PF25060">
    <property type="entry name" value="ARM_TT21_2nd"/>
    <property type="match status" value="1"/>
</dbReference>
<dbReference type="Pfam" id="PF25058">
    <property type="entry name" value="ARM_TT21"/>
    <property type="match status" value="1"/>
</dbReference>
<keyword evidence="11" id="KW-0969">Cilium</keyword>
<dbReference type="InterPro" id="IPR011990">
    <property type="entry name" value="TPR-like_helical_dom_sf"/>
</dbReference>
<name>D8LNX5_ECTSI</name>
<dbReference type="Pfam" id="PF13181">
    <property type="entry name" value="TPR_8"/>
    <property type="match status" value="1"/>
</dbReference>
<feature type="region of interest" description="Disordered" evidence="5">
    <location>
        <begin position="433"/>
        <end position="458"/>
    </location>
</feature>
<dbReference type="GO" id="GO:0061512">
    <property type="term" value="P:protein localization to cilium"/>
    <property type="evidence" value="ECO:0007669"/>
    <property type="project" value="TreeGrafter"/>
</dbReference>
<dbReference type="GO" id="GO:0035721">
    <property type="term" value="P:intraciliary retrograde transport"/>
    <property type="evidence" value="ECO:0007669"/>
    <property type="project" value="TreeGrafter"/>
</dbReference>
<reference evidence="11 12" key="1">
    <citation type="journal article" date="2010" name="Nature">
        <title>The Ectocarpus genome and the independent evolution of multicellularity in brown algae.</title>
        <authorList>
            <person name="Cock J.M."/>
            <person name="Sterck L."/>
            <person name="Rouze P."/>
            <person name="Scornet D."/>
            <person name="Allen A.E."/>
            <person name="Amoutzias G."/>
            <person name="Anthouard V."/>
            <person name="Artiguenave F."/>
            <person name="Aury J.M."/>
            <person name="Badger J.H."/>
            <person name="Beszteri B."/>
            <person name="Billiau K."/>
            <person name="Bonnet E."/>
            <person name="Bothwell J.H."/>
            <person name="Bowler C."/>
            <person name="Boyen C."/>
            <person name="Brownlee C."/>
            <person name="Carrano C.J."/>
            <person name="Charrier B."/>
            <person name="Cho G.Y."/>
            <person name="Coelho S.M."/>
            <person name="Collen J."/>
            <person name="Corre E."/>
            <person name="Da Silva C."/>
            <person name="Delage L."/>
            <person name="Delaroque N."/>
            <person name="Dittami S.M."/>
            <person name="Doulbeau S."/>
            <person name="Elias M."/>
            <person name="Farnham G."/>
            <person name="Gachon C.M."/>
            <person name="Gschloessl B."/>
            <person name="Heesch S."/>
            <person name="Jabbari K."/>
            <person name="Jubin C."/>
            <person name="Kawai H."/>
            <person name="Kimura K."/>
            <person name="Kloareg B."/>
            <person name="Kupper F.C."/>
            <person name="Lang D."/>
            <person name="Le Bail A."/>
            <person name="Leblanc C."/>
            <person name="Lerouge P."/>
            <person name="Lohr M."/>
            <person name="Lopez P.J."/>
            <person name="Martens C."/>
            <person name="Maumus F."/>
            <person name="Michel G."/>
            <person name="Miranda-Saavedra D."/>
            <person name="Morales J."/>
            <person name="Moreau H."/>
            <person name="Motomura T."/>
            <person name="Nagasato C."/>
            <person name="Napoli C.A."/>
            <person name="Nelson D.R."/>
            <person name="Nyvall-Collen P."/>
            <person name="Peters A.F."/>
            <person name="Pommier C."/>
            <person name="Potin P."/>
            <person name="Poulain J."/>
            <person name="Quesneville H."/>
            <person name="Read B."/>
            <person name="Rensing S.A."/>
            <person name="Ritter A."/>
            <person name="Rousvoal S."/>
            <person name="Samanta M."/>
            <person name="Samson G."/>
            <person name="Schroeder D.C."/>
            <person name="Segurens B."/>
            <person name="Strittmatter M."/>
            <person name="Tonon T."/>
            <person name="Tregear J.W."/>
            <person name="Valentin K."/>
            <person name="von Dassow P."/>
            <person name="Yamagishi T."/>
            <person name="Van de Peer Y."/>
            <person name="Wincker P."/>
        </authorList>
    </citation>
    <scope>NUCLEOTIDE SEQUENCE [LARGE SCALE GENOMIC DNA]</scope>
    <source>
        <strain evidence="12">Ec32 / CCAP1310/4</strain>
    </source>
</reference>
<feature type="domain" description="Tetratricopeptide repeat protein 21A/21B fourth ARM" evidence="10">
    <location>
        <begin position="753"/>
        <end position="905"/>
    </location>
</feature>
<dbReference type="STRING" id="2880.D8LNX5"/>
<dbReference type="Pfam" id="PF25068">
    <property type="entry name" value="ARM_TT21_4th"/>
    <property type="match status" value="1"/>
</dbReference>
<dbReference type="Pfam" id="PF25062">
    <property type="entry name" value="ARM_TT21_N"/>
    <property type="match status" value="1"/>
</dbReference>
<dbReference type="EMBL" id="FN649760">
    <property type="protein sequence ID" value="CBN78335.1"/>
    <property type="molecule type" value="Genomic_DNA"/>
</dbReference>
<accession>D8LNX5</accession>
<dbReference type="InterPro" id="IPR056835">
    <property type="entry name" value="ARM_TT21_5th"/>
</dbReference>
<feature type="repeat" description="TPR" evidence="4">
    <location>
        <begin position="717"/>
        <end position="750"/>
    </location>
</feature>
<dbReference type="GO" id="GO:0030991">
    <property type="term" value="C:intraciliary transport particle A"/>
    <property type="evidence" value="ECO:0007669"/>
    <property type="project" value="TreeGrafter"/>
</dbReference>
<evidence type="ECO:0000259" key="6">
    <source>
        <dbReference type="Pfam" id="PF25060"/>
    </source>
</evidence>
<comment type="similarity">
    <text evidence="1">Belongs to the TTC21 family.</text>
</comment>
<evidence type="ECO:0000313" key="11">
    <source>
        <dbReference type="EMBL" id="CBN78335.1"/>
    </source>
</evidence>
<evidence type="ECO:0000259" key="10">
    <source>
        <dbReference type="Pfam" id="PF25068"/>
    </source>
</evidence>
<dbReference type="InterPro" id="IPR056832">
    <property type="entry name" value="ARM_TT21_2nd"/>
</dbReference>
<dbReference type="SMART" id="SM00028">
    <property type="entry name" value="TPR"/>
    <property type="match status" value="14"/>
</dbReference>
<evidence type="ECO:0000259" key="8">
    <source>
        <dbReference type="Pfam" id="PF25063"/>
    </source>
</evidence>
<dbReference type="InterPro" id="IPR056833">
    <property type="entry name" value="ARM_TT21_N"/>
</dbReference>
<feature type="repeat" description="TPR" evidence="4">
    <location>
        <begin position="949"/>
        <end position="982"/>
    </location>
</feature>
<keyword evidence="2" id="KW-0677">Repeat</keyword>
<protein>
    <submittedName>
        <fullName evidence="11">Flagellar associated protein</fullName>
    </submittedName>
</protein>
<feature type="repeat" description="TPR" evidence="4">
    <location>
        <begin position="751"/>
        <end position="784"/>
    </location>
</feature>